<gene>
    <name evidence="1" type="ORF">EPJ70_10270</name>
</gene>
<comment type="caution">
    <text evidence="1">The sequence shown here is derived from an EMBL/GenBank/DDBJ whole genome shotgun (WGS) entry which is preliminary data.</text>
</comment>
<dbReference type="Proteomes" id="UP000324574">
    <property type="component" value="Unassembled WGS sequence"/>
</dbReference>
<protein>
    <submittedName>
        <fullName evidence="1">Uncharacterized protein</fullName>
    </submittedName>
</protein>
<dbReference type="EMBL" id="SAYG01000012">
    <property type="protein sequence ID" value="TXJ43703.1"/>
    <property type="molecule type" value="Genomic_DNA"/>
</dbReference>
<evidence type="ECO:0000313" key="2">
    <source>
        <dbReference type="Proteomes" id="UP000324574"/>
    </source>
</evidence>
<organism evidence="1 2">
    <name type="scientific">Brachyspira aalborgi</name>
    <dbReference type="NCBI Taxonomy" id="29522"/>
    <lineage>
        <taxon>Bacteria</taxon>
        <taxon>Pseudomonadati</taxon>
        <taxon>Spirochaetota</taxon>
        <taxon>Spirochaetia</taxon>
        <taxon>Brachyspirales</taxon>
        <taxon>Brachyspiraceae</taxon>
        <taxon>Brachyspira</taxon>
    </lineage>
</organism>
<accession>A0A5C8F1K0</accession>
<reference evidence="1 2" key="1">
    <citation type="journal article" date="1992" name="Lakartidningen">
        <title>[Penicillin V and not amoxicillin is the first choice preparation in acute otitis].</title>
        <authorList>
            <person name="Kamme C."/>
            <person name="Lundgren K."/>
            <person name="Prellner K."/>
        </authorList>
    </citation>
    <scope>NUCLEOTIDE SEQUENCE [LARGE SCALE GENOMIC DNA]</scope>
    <source>
        <strain evidence="1 2">PC3714II</strain>
    </source>
</reference>
<proteinExistence type="predicted"/>
<name>A0A5C8F1K0_9SPIR</name>
<evidence type="ECO:0000313" key="1">
    <source>
        <dbReference type="EMBL" id="TXJ43703.1"/>
    </source>
</evidence>
<sequence length="66" mass="7718">MGFWDLVKKGAKVIKEQATNFNEDVKKYKEMYEDYNTERLKSMYSSSNMAKKMAIASILKDRGEID</sequence>
<dbReference type="RefSeq" id="WP_147527281.1">
    <property type="nucleotide sequence ID" value="NZ_SAYG01000012.1"/>
</dbReference>
<dbReference type="AlphaFoldDB" id="A0A5C8F1K0"/>